<evidence type="ECO:0000256" key="3">
    <source>
        <dbReference type="ARBA" id="ARBA00022694"/>
    </source>
</evidence>
<evidence type="ECO:0000259" key="14">
    <source>
        <dbReference type="PROSITE" id="PS51831"/>
    </source>
</evidence>
<keyword evidence="5 13" id="KW-0479">Metal-binding</keyword>
<dbReference type="GO" id="GO:0016791">
    <property type="term" value="F:phosphatase activity"/>
    <property type="evidence" value="ECO:0007669"/>
    <property type="project" value="UniProtKB-UniRule"/>
</dbReference>
<dbReference type="GO" id="GO:0000287">
    <property type="term" value="F:magnesium ion binding"/>
    <property type="evidence" value="ECO:0007669"/>
    <property type="project" value="UniProtKB-UniRule"/>
</dbReference>
<comment type="catalytic activity">
    <reaction evidence="13">
        <text>a tRNA precursor + 2 CTP + ATP = a tRNA with a 3' CCA end + 3 diphosphate</text>
        <dbReference type="Rhea" id="RHEA:14433"/>
        <dbReference type="Rhea" id="RHEA-COMP:10465"/>
        <dbReference type="Rhea" id="RHEA-COMP:10468"/>
        <dbReference type="ChEBI" id="CHEBI:30616"/>
        <dbReference type="ChEBI" id="CHEBI:33019"/>
        <dbReference type="ChEBI" id="CHEBI:37563"/>
        <dbReference type="ChEBI" id="CHEBI:74896"/>
        <dbReference type="ChEBI" id="CHEBI:83071"/>
        <dbReference type="EC" id="2.7.7.72"/>
    </reaction>
</comment>
<evidence type="ECO:0000256" key="4">
    <source>
        <dbReference type="ARBA" id="ARBA00022695"/>
    </source>
</evidence>
<dbReference type="GO" id="GO:0000049">
    <property type="term" value="F:tRNA binding"/>
    <property type="evidence" value="ECO:0007669"/>
    <property type="project" value="UniProtKB-UniRule"/>
</dbReference>
<evidence type="ECO:0000256" key="6">
    <source>
        <dbReference type="ARBA" id="ARBA00022741"/>
    </source>
</evidence>
<feature type="binding site" evidence="13">
    <location>
        <position position="40"/>
    </location>
    <ligand>
        <name>Mg(2+)</name>
        <dbReference type="ChEBI" id="CHEBI:18420"/>
    </ligand>
</feature>
<comment type="domain">
    <text evidence="13">Comprises two domains: an N-terminal domain containing the nucleotidyltransferase activity and a C-terminal HD domain associated with both phosphodiesterase and phosphatase activities.</text>
</comment>
<keyword evidence="10 13" id="KW-0460">Magnesium</keyword>
<evidence type="ECO:0000256" key="2">
    <source>
        <dbReference type="ARBA" id="ARBA00022679"/>
    </source>
</evidence>
<feature type="binding site" evidence="13">
    <location>
        <position position="110"/>
    </location>
    <ligand>
        <name>ATP</name>
        <dbReference type="ChEBI" id="CHEBI:30616"/>
    </ligand>
</feature>
<keyword evidence="9 13" id="KW-0067">ATP-binding</keyword>
<dbReference type="Pfam" id="PF12627">
    <property type="entry name" value="PolyA_pol_RNAbd"/>
    <property type="match status" value="1"/>
</dbReference>
<dbReference type="SUPFAM" id="SSF81891">
    <property type="entry name" value="Poly A polymerase C-terminal region-like"/>
    <property type="match status" value="1"/>
</dbReference>
<dbReference type="InterPro" id="IPR006674">
    <property type="entry name" value="HD_domain"/>
</dbReference>
<name>Q2T205_BURTA</name>
<keyword evidence="8 13" id="KW-0378">Hydrolase</keyword>
<evidence type="ECO:0000313" key="15">
    <source>
        <dbReference type="EMBL" id="ABC37823.1"/>
    </source>
</evidence>
<feature type="binding site" evidence="13">
    <location>
        <position position="30"/>
    </location>
    <ligand>
        <name>CTP</name>
        <dbReference type="ChEBI" id="CHEBI:37563"/>
    </ligand>
</feature>
<keyword evidence="16" id="KW-1185">Reference proteome</keyword>
<dbReference type="Gene3D" id="1.10.3090.10">
    <property type="entry name" value="cca-adding enzyme, domain 2"/>
    <property type="match status" value="1"/>
</dbReference>
<evidence type="ECO:0000256" key="13">
    <source>
        <dbReference type="HAMAP-Rule" id="MF_01261"/>
    </source>
</evidence>
<dbReference type="Proteomes" id="UP000001930">
    <property type="component" value="Chromosome I"/>
</dbReference>
<feature type="binding site" evidence="13">
    <location>
        <position position="165"/>
    </location>
    <ligand>
        <name>ATP</name>
        <dbReference type="ChEBI" id="CHEBI:30616"/>
    </ligand>
</feature>
<dbReference type="PIRSF" id="PIRSF000813">
    <property type="entry name" value="CCA_bact"/>
    <property type="match status" value="1"/>
</dbReference>
<organism evidence="15 16">
    <name type="scientific">Burkholderia thailandensis (strain ATCC 700388 / DSM 13276 / CCUG 48851 / CIP 106301 / E264)</name>
    <dbReference type="NCBI Taxonomy" id="271848"/>
    <lineage>
        <taxon>Bacteria</taxon>
        <taxon>Pseudomonadati</taxon>
        <taxon>Pseudomonadota</taxon>
        <taxon>Betaproteobacteria</taxon>
        <taxon>Burkholderiales</taxon>
        <taxon>Burkholderiaceae</taxon>
        <taxon>Burkholderia</taxon>
        <taxon>pseudomallei group</taxon>
    </lineage>
</organism>
<comment type="similarity">
    <text evidence="13">Belongs to the tRNA nucleotidyltransferase/poly(A) polymerase family. Bacterial CCA-adding enzyme type 1 subfamily.</text>
</comment>
<dbReference type="GO" id="GO:0160016">
    <property type="term" value="F:CCACCA tRNA nucleotidyltransferase activity"/>
    <property type="evidence" value="ECO:0007669"/>
    <property type="project" value="RHEA"/>
</dbReference>
<keyword evidence="7 13" id="KW-0692">RNA repair</keyword>
<comment type="miscellaneous">
    <text evidence="13">A single active site specifically recognizes both ATP and CTP and is responsible for their addition.</text>
</comment>
<dbReference type="CDD" id="cd05398">
    <property type="entry name" value="NT_ClassII-CCAase"/>
    <property type="match status" value="1"/>
</dbReference>
<sequence length="432" mass="47220">MGRGRARRDPRDRHLRAVAMKIYAVGGAIRDALLGLPVRDRDYVVVGATPERMAAQGFKPVGKDFPVFLHPDTREEYALARTERKTAAGYHGFQFYYAPDVTLEQDLVRRDLTINAMAREVSPDGALVGPVVDPFGGQADLRAKLFRHVGGAFVEDPVRVLRVARFAARFADFAVAPETSALMREMVDAGEVDALVPERVWQELARGLMEAKPSRMFAVLRECGALVRILPEIDALFGVPQRADYHPEVDTGVHVMMVIDHAAKQGYSLPVRFAALTHDLGKATTPADALPRHIGHEGRSVDLLKPLCERLRVPNECRDLALVVAREHGNLHRVMGMGAAALVRLFERADALRKPARFAEALQASEADARGRLGLETTSYPQAERLRQALVAARSVDAGAIAQGLAGEPAKIKDAVHRARVRAVAQATGVAE</sequence>
<evidence type="ECO:0000256" key="1">
    <source>
        <dbReference type="ARBA" id="ARBA00022596"/>
    </source>
</evidence>
<dbReference type="HAMAP" id="MF_01261">
    <property type="entry name" value="CCA_bact_type1"/>
    <property type="match status" value="1"/>
</dbReference>
<evidence type="ECO:0000256" key="9">
    <source>
        <dbReference type="ARBA" id="ARBA00022840"/>
    </source>
</evidence>
<accession>Q2T205</accession>
<reference evidence="15 16" key="1">
    <citation type="journal article" date="2005" name="BMC Genomics">
        <title>Bacterial genome adaptation to niches: divergence of the potential virulence genes in three Burkholderia species of different survival strategies.</title>
        <authorList>
            <person name="Kim H.S."/>
            <person name="Schell M.A."/>
            <person name="Yu Y."/>
            <person name="Ulrich R.L."/>
            <person name="Sarria S.H."/>
            <person name="Nierman W.C."/>
            <person name="DeShazer D."/>
        </authorList>
    </citation>
    <scope>NUCLEOTIDE SEQUENCE [LARGE SCALE GENOMIC DNA]</scope>
    <source>
        <strain evidence="16">ATCC 700388 / DSM 13276 / CCUG 48851 / CIP 106301 / E264</strain>
    </source>
</reference>
<evidence type="ECO:0000256" key="12">
    <source>
        <dbReference type="ARBA" id="ARBA00023268"/>
    </source>
</evidence>
<dbReference type="PANTHER" id="PTHR47545">
    <property type="entry name" value="MULTIFUNCTIONAL CCA PROTEIN"/>
    <property type="match status" value="1"/>
</dbReference>
<dbReference type="GO" id="GO:0004112">
    <property type="term" value="F:cyclic-nucleotide phosphodiesterase activity"/>
    <property type="evidence" value="ECO:0007669"/>
    <property type="project" value="UniProtKB-UniRule"/>
</dbReference>
<protein>
    <recommendedName>
        <fullName evidence="13">Multifunctional CCA protein</fullName>
    </recommendedName>
    <domain>
        <recommendedName>
            <fullName evidence="13">CCA-adding enzyme</fullName>
            <ecNumber evidence="13">2.7.7.72</ecNumber>
        </recommendedName>
        <alternativeName>
            <fullName evidence="13">CCA tRNA nucleotidyltransferase</fullName>
        </alternativeName>
        <alternativeName>
            <fullName evidence="13">tRNA CCA-pyrophosphorylase</fullName>
        </alternativeName>
        <alternativeName>
            <fullName evidence="13">tRNA adenylyl-/cytidylyl-transferase</fullName>
        </alternativeName>
        <alternativeName>
            <fullName evidence="13">tRNA nucleotidyltransferase</fullName>
        </alternativeName>
        <alternativeName>
            <fullName evidence="13">tRNA-NT</fullName>
        </alternativeName>
    </domain>
    <domain>
        <recommendedName>
            <fullName evidence="13">2'-nucleotidase</fullName>
            <ecNumber evidence="13">3.1.3.-</ecNumber>
        </recommendedName>
    </domain>
    <domain>
        <recommendedName>
            <fullName evidence="13">2',3'-cyclic phosphodiesterase</fullName>
            <ecNumber evidence="13">3.1.4.-</ecNumber>
        </recommendedName>
    </domain>
    <domain>
        <recommendedName>
            <fullName evidence="13">Phosphatase</fullName>
        </recommendedName>
    </domain>
</protein>
<comment type="subunit">
    <text evidence="13">Monomer. Can also form homodimers and oligomers.</text>
</comment>
<dbReference type="EC" id="3.1.3.-" evidence="13"/>
<feature type="binding site" evidence="13">
    <location>
        <position position="27"/>
    </location>
    <ligand>
        <name>ATP</name>
        <dbReference type="ChEBI" id="CHEBI:30616"/>
    </ligand>
</feature>
<dbReference type="EC" id="3.1.4.-" evidence="13"/>
<dbReference type="Gene3D" id="3.30.460.10">
    <property type="entry name" value="Beta Polymerase, domain 2"/>
    <property type="match status" value="1"/>
</dbReference>
<feature type="binding site" evidence="13">
    <location>
        <position position="162"/>
    </location>
    <ligand>
        <name>CTP</name>
        <dbReference type="ChEBI" id="CHEBI:37563"/>
    </ligand>
</feature>
<keyword evidence="3 13" id="KW-0819">tRNA processing</keyword>
<dbReference type="GO" id="GO:0001680">
    <property type="term" value="P:tRNA 3'-terminal CCA addition"/>
    <property type="evidence" value="ECO:0007669"/>
    <property type="project" value="UniProtKB-UniRule"/>
</dbReference>
<dbReference type="InterPro" id="IPR043519">
    <property type="entry name" value="NT_sf"/>
</dbReference>
<comment type="function">
    <text evidence="13">Catalyzes the addition and repair of the essential 3'-terminal CCA sequence in tRNAs without using a nucleic acid template. Adds these three nucleotides in the order of C, C, and A to the tRNA nucleotide-73, using CTP and ATP as substrates and producing inorganic pyrophosphate. tRNA 3'-terminal CCA addition is required both for tRNA processing and repair. Also involved in tRNA surveillance by mediating tandem CCA addition to generate a CCACCA at the 3' terminus of unstable tRNAs. While stable tRNAs receive only 3'-terminal CCA, unstable tRNAs are marked with CCACCA and rapidly degraded.</text>
</comment>
<gene>
    <name evidence="13" type="primary">cca</name>
    <name evidence="15" type="ordered locus">BTH_I0236</name>
</gene>
<comment type="cofactor">
    <cofactor evidence="13">
        <name>Ni(2+)</name>
        <dbReference type="ChEBI" id="CHEBI:49786"/>
    </cofactor>
    <text evidence="13">Nickel for phosphatase activity.</text>
</comment>
<dbReference type="GO" id="GO:0004810">
    <property type="term" value="F:CCA tRNA nucleotidyltransferase activity"/>
    <property type="evidence" value="ECO:0007669"/>
    <property type="project" value="UniProtKB-UniRule"/>
</dbReference>
<dbReference type="Pfam" id="PF01743">
    <property type="entry name" value="PolyA_pol"/>
    <property type="match status" value="1"/>
</dbReference>
<dbReference type="EC" id="2.7.7.72" evidence="13"/>
<dbReference type="GO" id="GO:0042245">
    <property type="term" value="P:RNA repair"/>
    <property type="evidence" value="ECO:0007669"/>
    <property type="project" value="UniProtKB-KW"/>
</dbReference>
<keyword evidence="1 13" id="KW-0533">Nickel</keyword>
<keyword evidence="6 13" id="KW-0547">Nucleotide-binding</keyword>
<dbReference type="NCBIfam" id="NF008137">
    <property type="entry name" value="PRK10885.1"/>
    <property type="match status" value="1"/>
</dbReference>
<proteinExistence type="inferred from homology"/>
<dbReference type="KEGG" id="bte:BTH_I0236"/>
<feature type="binding site" evidence="13">
    <location>
        <position position="165"/>
    </location>
    <ligand>
        <name>CTP</name>
        <dbReference type="ChEBI" id="CHEBI:37563"/>
    </ligand>
</feature>
<evidence type="ECO:0000256" key="7">
    <source>
        <dbReference type="ARBA" id="ARBA00022800"/>
    </source>
</evidence>
<dbReference type="EMBL" id="CP000086">
    <property type="protein sequence ID" value="ABC37823.1"/>
    <property type="molecule type" value="Genomic_DNA"/>
</dbReference>
<dbReference type="AlphaFoldDB" id="Q2T205"/>
<dbReference type="InterPro" id="IPR050124">
    <property type="entry name" value="tRNA_CCA-adding_enzyme"/>
</dbReference>
<evidence type="ECO:0000256" key="10">
    <source>
        <dbReference type="ARBA" id="ARBA00022842"/>
    </source>
</evidence>
<evidence type="ECO:0000256" key="11">
    <source>
        <dbReference type="ARBA" id="ARBA00022884"/>
    </source>
</evidence>
<comment type="cofactor">
    <cofactor evidence="13">
        <name>Mg(2+)</name>
        <dbReference type="ChEBI" id="CHEBI:18420"/>
    </cofactor>
    <text evidence="13">Magnesium is required for nucleotidyltransferase activity.</text>
</comment>
<dbReference type="SUPFAM" id="SSF81301">
    <property type="entry name" value="Nucleotidyltransferase"/>
    <property type="match status" value="1"/>
</dbReference>
<feature type="binding site" evidence="13">
    <location>
        <position position="162"/>
    </location>
    <ligand>
        <name>ATP</name>
        <dbReference type="ChEBI" id="CHEBI:30616"/>
    </ligand>
</feature>
<keyword evidence="4 13" id="KW-0548">Nucleotidyltransferase</keyword>
<dbReference type="HOGENOM" id="CLU_015961_1_1_4"/>
<feature type="binding site" evidence="13">
    <location>
        <position position="110"/>
    </location>
    <ligand>
        <name>CTP</name>
        <dbReference type="ChEBI" id="CHEBI:37563"/>
    </ligand>
</feature>
<evidence type="ECO:0000256" key="8">
    <source>
        <dbReference type="ARBA" id="ARBA00022801"/>
    </source>
</evidence>
<feature type="domain" description="HD" evidence="14">
    <location>
        <begin position="251"/>
        <end position="352"/>
    </location>
</feature>
<evidence type="ECO:0000313" key="16">
    <source>
        <dbReference type="Proteomes" id="UP000001930"/>
    </source>
</evidence>
<dbReference type="InterPro" id="IPR032828">
    <property type="entry name" value="PolyA_RNA-bd"/>
</dbReference>
<dbReference type="InterPro" id="IPR012006">
    <property type="entry name" value="CCA_bact"/>
</dbReference>
<dbReference type="GO" id="GO:0005524">
    <property type="term" value="F:ATP binding"/>
    <property type="evidence" value="ECO:0007669"/>
    <property type="project" value="UniProtKB-UniRule"/>
</dbReference>
<feature type="binding site" evidence="13">
    <location>
        <position position="27"/>
    </location>
    <ligand>
        <name>CTP</name>
        <dbReference type="ChEBI" id="CHEBI:37563"/>
    </ligand>
</feature>
<dbReference type="PROSITE" id="PS51831">
    <property type="entry name" value="HD"/>
    <property type="match status" value="1"/>
</dbReference>
<keyword evidence="2 13" id="KW-0808">Transferase</keyword>
<feature type="binding site" evidence="13">
    <location>
        <position position="42"/>
    </location>
    <ligand>
        <name>Mg(2+)</name>
        <dbReference type="ChEBI" id="CHEBI:18420"/>
    </ligand>
</feature>
<keyword evidence="11 13" id="KW-0694">RNA-binding</keyword>
<feature type="binding site" evidence="13">
    <location>
        <position position="30"/>
    </location>
    <ligand>
        <name>ATP</name>
        <dbReference type="ChEBI" id="CHEBI:30616"/>
    </ligand>
</feature>
<dbReference type="PANTHER" id="PTHR47545:SF1">
    <property type="entry name" value="MULTIFUNCTIONAL CCA PROTEIN"/>
    <property type="match status" value="1"/>
</dbReference>
<keyword evidence="12 13" id="KW-0511">Multifunctional enzyme</keyword>
<dbReference type="HAMAP" id="MF_01262">
    <property type="entry name" value="CCA_bact_type2"/>
    <property type="match status" value="1"/>
</dbReference>
<comment type="catalytic activity">
    <reaction evidence="13">
        <text>a tRNA with a 3' CCA end + 2 CTP + ATP = a tRNA with a 3' CCACCA end + 3 diphosphate</text>
        <dbReference type="Rhea" id="RHEA:76235"/>
        <dbReference type="Rhea" id="RHEA-COMP:10468"/>
        <dbReference type="Rhea" id="RHEA-COMP:18655"/>
        <dbReference type="ChEBI" id="CHEBI:30616"/>
        <dbReference type="ChEBI" id="CHEBI:33019"/>
        <dbReference type="ChEBI" id="CHEBI:37563"/>
        <dbReference type="ChEBI" id="CHEBI:83071"/>
        <dbReference type="ChEBI" id="CHEBI:195187"/>
    </reaction>
</comment>
<dbReference type="Pfam" id="PF01966">
    <property type="entry name" value="HD"/>
    <property type="match status" value="1"/>
</dbReference>
<evidence type="ECO:0000256" key="5">
    <source>
        <dbReference type="ARBA" id="ARBA00022723"/>
    </source>
</evidence>
<dbReference type="InterPro" id="IPR002646">
    <property type="entry name" value="PolA_pol_head_dom"/>
</dbReference>